<evidence type="ECO:0000313" key="7">
    <source>
        <dbReference type="EMBL" id="QHN42353.1"/>
    </source>
</evidence>
<keyword evidence="2 6" id="KW-0812">Transmembrane</keyword>
<protein>
    <recommendedName>
        <fullName evidence="9">MscL family protein</fullName>
    </recommendedName>
</protein>
<dbReference type="KEGG" id="mama:GII36_00575"/>
<evidence type="ECO:0000256" key="6">
    <source>
        <dbReference type="SAM" id="Phobius"/>
    </source>
</evidence>
<keyword evidence="8" id="KW-1185">Reference proteome</keyword>
<evidence type="ECO:0000256" key="1">
    <source>
        <dbReference type="ARBA" id="ARBA00004141"/>
    </source>
</evidence>
<feature type="transmembrane region" description="Helical" evidence="6">
    <location>
        <begin position="115"/>
        <end position="138"/>
    </location>
</feature>
<evidence type="ECO:0000256" key="3">
    <source>
        <dbReference type="ARBA" id="ARBA00022989"/>
    </source>
</evidence>
<evidence type="ECO:0000256" key="4">
    <source>
        <dbReference type="ARBA" id="ARBA00023136"/>
    </source>
</evidence>
<dbReference type="InterPro" id="IPR037673">
    <property type="entry name" value="MSC/AndL"/>
</dbReference>
<dbReference type="InterPro" id="IPR036019">
    <property type="entry name" value="MscL_channel"/>
</dbReference>
<dbReference type="PANTHER" id="PTHR30266">
    <property type="entry name" value="MECHANOSENSITIVE CHANNEL MSCL"/>
    <property type="match status" value="1"/>
</dbReference>
<proteinExistence type="predicted"/>
<comment type="subcellular location">
    <subcellularLocation>
        <location evidence="1">Membrane</location>
        <topology evidence="1">Multi-pass membrane protein</topology>
    </subcellularLocation>
</comment>
<organism evidence="7 8">
    <name type="scientific">Candidatus Mycosynbacter amalyticus</name>
    <dbReference type="NCBI Taxonomy" id="2665156"/>
    <lineage>
        <taxon>Bacteria</taxon>
        <taxon>Candidatus Saccharimonadota</taxon>
        <taxon>Candidatus Saccharimonadota incertae sedis</taxon>
        <taxon>Candidatus Mycosynbacter</taxon>
    </lineage>
</organism>
<evidence type="ECO:0008006" key="9">
    <source>
        <dbReference type="Google" id="ProtNLM"/>
    </source>
</evidence>
<keyword evidence="3 6" id="KW-1133">Transmembrane helix</keyword>
<dbReference type="Proteomes" id="UP001059824">
    <property type="component" value="Chromosome"/>
</dbReference>
<dbReference type="SUPFAM" id="SSF81330">
    <property type="entry name" value="Gated mechanosensitive channel"/>
    <property type="match status" value="1"/>
</dbReference>
<dbReference type="Pfam" id="PF01741">
    <property type="entry name" value="MscL"/>
    <property type="match status" value="1"/>
</dbReference>
<name>A0A857MIH4_9BACT</name>
<dbReference type="EMBL" id="CP045921">
    <property type="protein sequence ID" value="QHN42353.1"/>
    <property type="molecule type" value="Genomic_DNA"/>
</dbReference>
<evidence type="ECO:0000256" key="5">
    <source>
        <dbReference type="SAM" id="MobiDB-lite"/>
    </source>
</evidence>
<feature type="compositionally biased region" description="Low complexity" evidence="5">
    <location>
        <begin position="1"/>
        <end position="10"/>
    </location>
</feature>
<dbReference type="Gene3D" id="1.10.1200.120">
    <property type="entry name" value="Large-conductance mechanosensitive channel, MscL, domain 1"/>
    <property type="match status" value="1"/>
</dbReference>
<dbReference type="PANTHER" id="PTHR30266:SF2">
    <property type="entry name" value="LARGE-CONDUCTANCE MECHANOSENSITIVE CHANNEL"/>
    <property type="match status" value="1"/>
</dbReference>
<evidence type="ECO:0000313" key="8">
    <source>
        <dbReference type="Proteomes" id="UP001059824"/>
    </source>
</evidence>
<dbReference type="GO" id="GO:0016020">
    <property type="term" value="C:membrane"/>
    <property type="evidence" value="ECO:0007669"/>
    <property type="project" value="UniProtKB-SubCell"/>
</dbReference>
<dbReference type="RefSeq" id="WP_260763628.1">
    <property type="nucleotide sequence ID" value="NZ_CP045921.1"/>
</dbReference>
<keyword evidence="4 6" id="KW-0472">Membrane</keyword>
<dbReference type="GO" id="GO:0008381">
    <property type="term" value="F:mechanosensitive monoatomic ion channel activity"/>
    <property type="evidence" value="ECO:0007669"/>
    <property type="project" value="TreeGrafter"/>
</dbReference>
<gene>
    <name evidence="7" type="ORF">GII36_00575</name>
</gene>
<sequence length="151" mass="15833">MATDKTTTKTTAKEKQPKSAAAKARAKAVRERAVAARAKASGATKGQASGFVDFIRTQGVVGLAVGLAIGTAAGATVKTLVEGFINPVVQFIVGSQEALASAVWHVELWGRTADFAWGAFVSSAITLIATAFVIYLIVHGFKLDRLDKKKD</sequence>
<reference evidence="7" key="1">
    <citation type="journal article" date="2021" name="Nat. Microbiol.">
        <title>Cocultivation of an ultrasmall environmental parasitic bacterium with lytic ability against bacteria associated with wastewater foams.</title>
        <authorList>
            <person name="Batinovic S."/>
            <person name="Rose J.J.A."/>
            <person name="Ratcliffe J."/>
            <person name="Seviour R.J."/>
            <person name="Petrovski S."/>
        </authorList>
    </citation>
    <scope>NUCLEOTIDE SEQUENCE</scope>
    <source>
        <strain evidence="7">JR1</strain>
    </source>
</reference>
<evidence type="ECO:0000256" key="2">
    <source>
        <dbReference type="ARBA" id="ARBA00022692"/>
    </source>
</evidence>
<feature type="region of interest" description="Disordered" evidence="5">
    <location>
        <begin position="1"/>
        <end position="25"/>
    </location>
</feature>
<accession>A0A857MIH4</accession>
<dbReference type="AlphaFoldDB" id="A0A857MIH4"/>